<proteinExistence type="predicted"/>
<dbReference type="PANTHER" id="PTHR43798">
    <property type="entry name" value="MONOACYLGLYCEROL LIPASE"/>
    <property type="match status" value="1"/>
</dbReference>
<dbReference type="InterPro" id="IPR000073">
    <property type="entry name" value="AB_hydrolase_1"/>
</dbReference>
<sequence length="303" mass="32141">MMTLGRFRSQKGRWAYAKAYQAALAAGPAPTSTHDVRTTFGTVRTYVWNGGDGNADPIVLLPGRSSGVPMWSANLAALHERIGRPILAMDAIGDAGMSEQTAPLTSMADQARWVDEALADLGCSRVHLLGHSFGGATAAAVALHAPHRLASLLLVEPVFTLRLPPPSTFLWALLFTVTPRAAWHDHALAAIGGVSVEEVRAATPIGEMIRTAAAQYRSSLPIPGLLSSAELAGIEIPTYIAIAGKSLAGGERAARRAEASIPRVEVDIWPGTTHSLPMQVPTRLADRLRAFIESQRHSGSGLQ</sequence>
<dbReference type="InterPro" id="IPR029058">
    <property type="entry name" value="AB_hydrolase_fold"/>
</dbReference>
<dbReference type="Proteomes" id="UP001550628">
    <property type="component" value="Unassembled WGS sequence"/>
</dbReference>
<name>A0ABV2WVI3_9NOCA</name>
<dbReference type="InterPro" id="IPR050266">
    <property type="entry name" value="AB_hydrolase_sf"/>
</dbReference>
<accession>A0ABV2WVI3</accession>
<keyword evidence="3" id="KW-1185">Reference proteome</keyword>
<dbReference type="PANTHER" id="PTHR43798:SF33">
    <property type="entry name" value="HYDROLASE, PUTATIVE (AFU_ORTHOLOGUE AFUA_2G14860)-RELATED"/>
    <property type="match status" value="1"/>
</dbReference>
<comment type="caution">
    <text evidence="2">The sequence shown here is derived from an EMBL/GenBank/DDBJ whole genome shotgun (WGS) entry which is preliminary data.</text>
</comment>
<dbReference type="Pfam" id="PF12697">
    <property type="entry name" value="Abhydrolase_6"/>
    <property type="match status" value="1"/>
</dbReference>
<gene>
    <name evidence="2" type="ORF">ABZ510_23930</name>
</gene>
<keyword evidence="2" id="KW-0378">Hydrolase</keyword>
<evidence type="ECO:0000313" key="3">
    <source>
        <dbReference type="Proteomes" id="UP001550628"/>
    </source>
</evidence>
<organism evidence="2 3">
    <name type="scientific">Nocardia rhamnosiphila</name>
    <dbReference type="NCBI Taxonomy" id="426716"/>
    <lineage>
        <taxon>Bacteria</taxon>
        <taxon>Bacillati</taxon>
        <taxon>Actinomycetota</taxon>
        <taxon>Actinomycetes</taxon>
        <taxon>Mycobacteriales</taxon>
        <taxon>Nocardiaceae</taxon>
        <taxon>Nocardia</taxon>
    </lineage>
</organism>
<protein>
    <submittedName>
        <fullName evidence="2">Alpha/beta fold hydrolase</fullName>
    </submittedName>
</protein>
<dbReference type="Gene3D" id="3.40.50.1820">
    <property type="entry name" value="alpha/beta hydrolase"/>
    <property type="match status" value="1"/>
</dbReference>
<evidence type="ECO:0000259" key="1">
    <source>
        <dbReference type="Pfam" id="PF12697"/>
    </source>
</evidence>
<feature type="domain" description="AB hydrolase-1" evidence="1">
    <location>
        <begin position="58"/>
        <end position="286"/>
    </location>
</feature>
<dbReference type="GO" id="GO:0016787">
    <property type="term" value="F:hydrolase activity"/>
    <property type="evidence" value="ECO:0007669"/>
    <property type="project" value="UniProtKB-KW"/>
</dbReference>
<dbReference type="SUPFAM" id="SSF53474">
    <property type="entry name" value="alpha/beta-Hydrolases"/>
    <property type="match status" value="1"/>
</dbReference>
<dbReference type="PRINTS" id="PR00111">
    <property type="entry name" value="ABHYDROLASE"/>
</dbReference>
<evidence type="ECO:0000313" key="2">
    <source>
        <dbReference type="EMBL" id="MEU1954904.1"/>
    </source>
</evidence>
<dbReference type="RefSeq" id="WP_356955832.1">
    <property type="nucleotide sequence ID" value="NZ_JBEYBD010000004.1"/>
</dbReference>
<dbReference type="EMBL" id="JBEYBF010000018">
    <property type="protein sequence ID" value="MEU1954904.1"/>
    <property type="molecule type" value="Genomic_DNA"/>
</dbReference>
<reference evidence="2 3" key="1">
    <citation type="submission" date="2024-06" db="EMBL/GenBank/DDBJ databases">
        <title>The Natural Products Discovery Center: Release of the First 8490 Sequenced Strains for Exploring Actinobacteria Biosynthetic Diversity.</title>
        <authorList>
            <person name="Kalkreuter E."/>
            <person name="Kautsar S.A."/>
            <person name="Yang D."/>
            <person name="Bader C.D."/>
            <person name="Teijaro C.N."/>
            <person name="Fluegel L."/>
            <person name="Davis C.M."/>
            <person name="Simpson J.R."/>
            <person name="Lauterbach L."/>
            <person name="Steele A.D."/>
            <person name="Gui C."/>
            <person name="Meng S."/>
            <person name="Li G."/>
            <person name="Viehrig K."/>
            <person name="Ye F."/>
            <person name="Su P."/>
            <person name="Kiefer A.F."/>
            <person name="Nichols A."/>
            <person name="Cepeda A.J."/>
            <person name="Yan W."/>
            <person name="Fan B."/>
            <person name="Jiang Y."/>
            <person name="Adhikari A."/>
            <person name="Zheng C.-J."/>
            <person name="Schuster L."/>
            <person name="Cowan T.M."/>
            <person name="Smanski M.J."/>
            <person name="Chevrette M.G."/>
            <person name="De Carvalho L.P.S."/>
            <person name="Shen B."/>
        </authorList>
    </citation>
    <scope>NUCLEOTIDE SEQUENCE [LARGE SCALE GENOMIC DNA]</scope>
    <source>
        <strain evidence="2 3">NPDC019708</strain>
    </source>
</reference>